<dbReference type="PANTHER" id="PTHR35528">
    <property type="entry name" value="BLL1675 PROTEIN"/>
    <property type="match status" value="1"/>
</dbReference>
<evidence type="ECO:0000259" key="1">
    <source>
        <dbReference type="Pfam" id="PF13610"/>
    </source>
</evidence>
<name>A0A160PL40_9CORY</name>
<evidence type="ECO:0000313" key="2">
    <source>
        <dbReference type="EMBL" id="BAU94407.1"/>
    </source>
</evidence>
<gene>
    <name evidence="2" type="ORF">N24_0145</name>
</gene>
<dbReference type="KEGG" id="csur:N24_0145"/>
<keyword evidence="3" id="KW-1185">Reference proteome</keyword>
<dbReference type="AlphaFoldDB" id="A0A160PL40"/>
<reference evidence="2 3" key="1">
    <citation type="submission" date="2016-02" db="EMBL/GenBank/DDBJ databases">
        <title>Corynebacterium glutamicum N24 whole genome sequencing project.</title>
        <authorList>
            <person name="Matsutani M."/>
            <person name="Nangtapong N."/>
            <person name="Yakushi T."/>
            <person name="Matsushita K."/>
        </authorList>
    </citation>
    <scope>NUCLEOTIDE SEQUENCE [LARGE SCALE GENOMIC DNA]</scope>
    <source>
        <strain evidence="2 3">N24</strain>
    </source>
</reference>
<organism evidence="2 3">
    <name type="scientific">Corynebacterium suranareeae</name>
    <dbReference type="NCBI Taxonomy" id="2506452"/>
    <lineage>
        <taxon>Bacteria</taxon>
        <taxon>Bacillati</taxon>
        <taxon>Actinomycetota</taxon>
        <taxon>Actinomycetes</taxon>
        <taxon>Mycobacteriales</taxon>
        <taxon>Corynebacteriaceae</taxon>
        <taxon>Corynebacterium</taxon>
    </lineage>
</organism>
<feature type="domain" description="DDE" evidence="1">
    <location>
        <begin position="17"/>
        <end position="116"/>
    </location>
</feature>
<evidence type="ECO:0000313" key="3">
    <source>
        <dbReference type="Proteomes" id="UP000218244"/>
    </source>
</evidence>
<dbReference type="Pfam" id="PF13610">
    <property type="entry name" value="DDE_Tnp_IS240"/>
    <property type="match status" value="1"/>
</dbReference>
<proteinExistence type="predicted"/>
<dbReference type="InterPro" id="IPR052183">
    <property type="entry name" value="IS_Transposase"/>
</dbReference>
<dbReference type="Proteomes" id="UP000218244">
    <property type="component" value="Chromosome"/>
</dbReference>
<dbReference type="PANTHER" id="PTHR35528:SF3">
    <property type="entry name" value="BLL1675 PROTEIN"/>
    <property type="match status" value="1"/>
</dbReference>
<protein>
    <submittedName>
        <fullName evidence="2">Transposase</fullName>
    </submittedName>
</protein>
<dbReference type="InterPro" id="IPR032874">
    <property type="entry name" value="DDE_dom"/>
</dbReference>
<accession>A0A160PL40</accession>
<sequence length="231" mass="25026">MRPISGSAAGGATSDLAITAGGQTLDFYLSPKRNVAAAKRFLAKALRSTASAGYPRVINTDKAPSLARAIAELKSEGICPPTVEHRQVKYLNNILEGDHGRLKRILGPKGAFKNLDICISDVERDGSDALLAERSGDDVCLRATEPGRGDRQPGLRDGLRTLSRRDHGEMKLGRSWPLHPTLQQHLLCEGKVHVAVEADLALRATPAVIGRKEPQRLSWTPRMTPGETNRS</sequence>
<dbReference type="EMBL" id="AP017369">
    <property type="protein sequence ID" value="BAU94407.1"/>
    <property type="molecule type" value="Genomic_DNA"/>
</dbReference>